<reference evidence="1 2" key="1">
    <citation type="submission" date="2008-10" db="EMBL/GenBank/DDBJ databases">
        <title>Genome sequence of Bacillus cereus AH820.</title>
        <authorList>
            <person name="Dodson R.J."/>
            <person name="Durkin A.S."/>
            <person name="Rosovitz M.J."/>
            <person name="Rasko D.A."/>
            <person name="Hoffmaster A."/>
            <person name="Ravel J."/>
            <person name="Sutton G."/>
        </authorList>
    </citation>
    <scope>NUCLEOTIDE SEQUENCE [LARGE SCALE GENOMIC DNA]</scope>
    <source>
        <strain evidence="1 2">AH820</strain>
    </source>
</reference>
<accession>B7JDT5</accession>
<gene>
    <name evidence="1" type="ordered locus">BCAH820_1211</name>
</gene>
<proteinExistence type="predicted"/>
<sequence>MYYTESGEAIHYESAQHADSIKERVKLFVQSYGKSMDEDYLGMVLLRLEALCTYMKRKANEGDVNFKRMIDEGHLEHYEKDMQFIREHRAEWI</sequence>
<evidence type="ECO:0000313" key="1">
    <source>
        <dbReference type="EMBL" id="ACK91684.1"/>
    </source>
</evidence>
<organism evidence="1 2">
    <name type="scientific">Bacillus cereus (strain AH820)</name>
    <dbReference type="NCBI Taxonomy" id="405535"/>
    <lineage>
        <taxon>Bacteria</taxon>
        <taxon>Bacillati</taxon>
        <taxon>Bacillota</taxon>
        <taxon>Bacilli</taxon>
        <taxon>Bacillales</taxon>
        <taxon>Bacillaceae</taxon>
        <taxon>Bacillus</taxon>
        <taxon>Bacillus cereus group</taxon>
    </lineage>
</organism>
<dbReference type="HOGENOM" id="CLU_185812_0_0_9"/>
<evidence type="ECO:0000313" key="2">
    <source>
        <dbReference type="Proteomes" id="UP000001363"/>
    </source>
</evidence>
<name>B7JDT5_BACC0</name>
<dbReference type="AlphaFoldDB" id="B7JDT5"/>
<dbReference type="KEGG" id="bcu:BCAH820_1211"/>
<dbReference type="EMBL" id="CP001283">
    <property type="protein sequence ID" value="ACK91684.1"/>
    <property type="molecule type" value="Genomic_DNA"/>
</dbReference>
<dbReference type="Proteomes" id="UP000001363">
    <property type="component" value="Chromosome"/>
</dbReference>
<protein>
    <submittedName>
        <fullName evidence="1">Trifolitoxin immunity domain protein</fullName>
    </submittedName>
</protein>